<evidence type="ECO:0000256" key="3">
    <source>
        <dbReference type="ARBA" id="ARBA00022692"/>
    </source>
</evidence>
<accession>A0A318JVY6</accession>
<evidence type="ECO:0000259" key="7">
    <source>
        <dbReference type="Pfam" id="PF12823"/>
    </source>
</evidence>
<feature type="transmembrane region" description="Helical" evidence="6">
    <location>
        <begin position="81"/>
        <end position="101"/>
    </location>
</feature>
<gene>
    <name evidence="8" type="ORF">DFR70_1088</name>
</gene>
<comment type="caution">
    <text evidence="8">The sequence shown here is derived from an EMBL/GenBank/DDBJ whole genome shotgun (WGS) entry which is preliminary data.</text>
</comment>
<evidence type="ECO:0000256" key="1">
    <source>
        <dbReference type="ARBA" id="ARBA00004651"/>
    </source>
</evidence>
<dbReference type="InterPro" id="IPR023845">
    <property type="entry name" value="DUF3817_TM"/>
</dbReference>
<dbReference type="NCBIfam" id="TIGR03954">
    <property type="entry name" value="integ_memb_HG"/>
    <property type="match status" value="1"/>
</dbReference>
<evidence type="ECO:0000256" key="4">
    <source>
        <dbReference type="ARBA" id="ARBA00022989"/>
    </source>
</evidence>
<dbReference type="PANTHER" id="PTHR40077:SF1">
    <property type="entry name" value="MEMBRANE PROTEIN"/>
    <property type="match status" value="1"/>
</dbReference>
<dbReference type="Proteomes" id="UP000247569">
    <property type="component" value="Unassembled WGS sequence"/>
</dbReference>
<feature type="transmembrane region" description="Helical" evidence="6">
    <location>
        <begin position="50"/>
        <end position="69"/>
    </location>
</feature>
<reference evidence="8 9" key="1">
    <citation type="submission" date="2018-05" db="EMBL/GenBank/DDBJ databases">
        <title>Genomic Encyclopedia of Type Strains, Phase IV (KMG-IV): sequencing the most valuable type-strain genomes for metagenomic binning, comparative biology and taxonomic classification.</title>
        <authorList>
            <person name="Goeker M."/>
        </authorList>
    </citation>
    <scope>NUCLEOTIDE SEQUENCE [LARGE SCALE GENOMIC DNA]</scope>
    <source>
        <strain evidence="8 9">DSM 44704</strain>
    </source>
</reference>
<keyword evidence="5 6" id="KW-0472">Membrane</keyword>
<keyword evidence="4 6" id="KW-1133">Transmembrane helix</keyword>
<dbReference type="EMBL" id="QJKF01000008">
    <property type="protein sequence ID" value="PXX61450.1"/>
    <property type="molecule type" value="Genomic_DNA"/>
</dbReference>
<evidence type="ECO:0000256" key="5">
    <source>
        <dbReference type="ARBA" id="ARBA00023136"/>
    </source>
</evidence>
<dbReference type="RefSeq" id="WP_040732383.1">
    <property type="nucleotide sequence ID" value="NZ_QJKF01000008.1"/>
</dbReference>
<name>A0A318JVY6_9NOCA</name>
<evidence type="ECO:0000256" key="6">
    <source>
        <dbReference type="SAM" id="Phobius"/>
    </source>
</evidence>
<evidence type="ECO:0000313" key="8">
    <source>
        <dbReference type="EMBL" id="PXX61450.1"/>
    </source>
</evidence>
<protein>
    <submittedName>
        <fullName evidence="8">Integral membrane protein</fullName>
    </submittedName>
</protein>
<comment type="subcellular location">
    <subcellularLocation>
        <location evidence="1">Cell membrane</location>
        <topology evidence="1">Multi-pass membrane protein</topology>
    </subcellularLocation>
</comment>
<keyword evidence="3 6" id="KW-0812">Transmembrane</keyword>
<keyword evidence="9" id="KW-1185">Reference proteome</keyword>
<dbReference type="Pfam" id="PF12823">
    <property type="entry name" value="DUF3817"/>
    <property type="match status" value="1"/>
</dbReference>
<sequence>MVRMGNVFDLGTVAKRFRFIAVLEAISWVFLIVGMVFKRLPDPVLWPVKVFGMTHGIIFVLFVIATVMAARELGWNAKTTVLALLSSIPPFFTVLFEIWAVRAGKLGELSNATSAESGAPAAATS</sequence>
<proteinExistence type="predicted"/>
<keyword evidence="2" id="KW-1003">Cell membrane</keyword>
<evidence type="ECO:0000313" key="9">
    <source>
        <dbReference type="Proteomes" id="UP000247569"/>
    </source>
</evidence>
<dbReference type="AlphaFoldDB" id="A0A318JVY6"/>
<feature type="transmembrane region" description="Helical" evidence="6">
    <location>
        <begin position="20"/>
        <end position="38"/>
    </location>
</feature>
<dbReference type="PANTHER" id="PTHR40077">
    <property type="entry name" value="MEMBRANE PROTEIN-RELATED"/>
    <property type="match status" value="1"/>
</dbReference>
<evidence type="ECO:0000256" key="2">
    <source>
        <dbReference type="ARBA" id="ARBA00022475"/>
    </source>
</evidence>
<feature type="domain" description="DUF3817" evidence="7">
    <location>
        <begin position="15"/>
        <end position="101"/>
    </location>
</feature>
<organism evidence="8 9">
    <name type="scientific">Nocardia tenerifensis</name>
    <dbReference type="NCBI Taxonomy" id="228006"/>
    <lineage>
        <taxon>Bacteria</taxon>
        <taxon>Bacillati</taxon>
        <taxon>Actinomycetota</taxon>
        <taxon>Actinomycetes</taxon>
        <taxon>Mycobacteriales</taxon>
        <taxon>Nocardiaceae</taxon>
        <taxon>Nocardia</taxon>
    </lineage>
</organism>
<dbReference type="GO" id="GO:0005886">
    <property type="term" value="C:plasma membrane"/>
    <property type="evidence" value="ECO:0007669"/>
    <property type="project" value="UniProtKB-SubCell"/>
</dbReference>